<dbReference type="InterPro" id="IPR048633">
    <property type="entry name" value="ITGAX-like_Ig_3"/>
</dbReference>
<evidence type="ECO:0000256" key="3">
    <source>
        <dbReference type="ARBA" id="ARBA00022692"/>
    </source>
</evidence>
<evidence type="ECO:0000313" key="18">
    <source>
        <dbReference type="Proteomes" id="UP001152888"/>
    </source>
</evidence>
<keyword evidence="3 13" id="KW-0812">Transmembrane</keyword>
<dbReference type="Gene3D" id="2.60.40.1510">
    <property type="entry name" value="ntegrin, alpha v. Chain A, domain 3"/>
    <property type="match status" value="1"/>
</dbReference>
<feature type="chain" id="PRO_5040207254" evidence="14">
    <location>
        <begin position="16"/>
        <end position="931"/>
    </location>
</feature>
<sequence length="931" mass="102193">MIIILFLLCIKSVLLFNFNMDNVKEISVNSAYGSDTYFGYSVLLQDGTQPLIIIGAPKLSSRTGGGVFACKLNGICTNYDLVTSNGHTFTGNFLGMSMDGTGETGGPFIVCAPKKVKAEGENNLLPGHCFYKQNSSYVSPAASTVNPLYDKPTISVHNKVGYYDYGFGEAGLDVRFIDRTTVLLGAPGVKNWNGAIVVDSLSNTRTPKIIPERKAFFPEENDTYFGYTVGTATITVMGEQVAVIVGGSPRGGSLNGAVKMYDFDGNLVREFFGEEPGSYFGSSVLAVDMNNDQIDDLLVGAPMGSGSTYDEGYVYVYLSITRSYQAKLTGSRKTGARFGTLISTLGDIDLDGYQDIAISAPFEDDGIGAVYIYRGGSKGIEIVYSQRLSPSSFQGNSGNVRGFGLGISKGKDIDGNGHNDLVVGAFKSGQVFVIKTRSIIDFQLSLDTNVSSIGNGPIAIKYCIYYTQKGKVKDVRLVNFKVKLNMDYRVNGENNFEHTWVVPLERGACENLTVTIQPSMIDIQPFRITLSADVTQTEAIALGQNKIEKLIPFSHGCGDDNVCQTDISLEASSDKKLLVLGLDNTLNLDIFADNHGEPGYQCLLYLNIPVELDYRNKDKCKKNESLICPFASSLPSTANMHLKFDITHLTTDKDSILVQFEIKCLGRNLTPNKQAFVWNVVTKNSPYIEGKSEPNNLYYGNEDTSDQEITHTFTVGNFGPSPAKLVVTFLLPIVDKEANLFKVLSVKGLLNGHSISCSQKYRNNERGHRPENFLVEYVNKSVILDCSDNDSACVEISCDGGYLYRSSETATFDIKINADLKSLGSRYKSEQFKDSIIYVSSAFLNNSTTRIENYASTLIFSASKNSVPLWIYIVGALIGCLLLLLVIFLLYKCHFFDRVYKEKLNDERLMGQGVETKDPGIDNPNDNVYSE</sequence>
<dbReference type="GO" id="GO:0033627">
    <property type="term" value="P:cell adhesion mediated by integrin"/>
    <property type="evidence" value="ECO:0007669"/>
    <property type="project" value="TreeGrafter"/>
</dbReference>
<dbReference type="GO" id="GO:0005178">
    <property type="term" value="F:integrin binding"/>
    <property type="evidence" value="ECO:0007669"/>
    <property type="project" value="TreeGrafter"/>
</dbReference>
<dbReference type="Gene3D" id="2.60.40.1530">
    <property type="entry name" value="ntegrin, alpha v. Chain A, domain 4"/>
    <property type="match status" value="1"/>
</dbReference>
<evidence type="ECO:0000256" key="1">
    <source>
        <dbReference type="ARBA" id="ARBA00004479"/>
    </source>
</evidence>
<evidence type="ECO:0000256" key="14">
    <source>
        <dbReference type="SAM" id="SignalP"/>
    </source>
</evidence>
<evidence type="ECO:0000256" key="13">
    <source>
        <dbReference type="RuleBase" id="RU003762"/>
    </source>
</evidence>
<dbReference type="GO" id="GO:0007160">
    <property type="term" value="P:cell-matrix adhesion"/>
    <property type="evidence" value="ECO:0007669"/>
    <property type="project" value="TreeGrafter"/>
</dbReference>
<dbReference type="InterPro" id="IPR000413">
    <property type="entry name" value="Integrin_alpha"/>
</dbReference>
<keyword evidence="5" id="KW-0677">Repeat</keyword>
<dbReference type="InterPro" id="IPR032695">
    <property type="entry name" value="Integrin_dom_sf"/>
</dbReference>
<dbReference type="Pfam" id="PF01839">
    <property type="entry name" value="FG-GAP"/>
    <property type="match status" value="2"/>
</dbReference>
<comment type="subcellular location">
    <subcellularLocation>
        <location evidence="1 13">Membrane</location>
        <topology evidence="1 13">Single-pass type I membrane protein</topology>
    </subcellularLocation>
</comment>
<comment type="caution">
    <text evidence="17">The sequence shown here is derived from an EMBL/GenBank/DDBJ whole genome shotgun (WGS) entry which is preliminary data.</text>
</comment>
<keyword evidence="6 13" id="KW-0130">Cell adhesion</keyword>
<dbReference type="GO" id="GO:0008305">
    <property type="term" value="C:integrin complex"/>
    <property type="evidence" value="ECO:0007669"/>
    <property type="project" value="InterPro"/>
</dbReference>
<feature type="domain" description="Integrin alpha second immunoglobulin-like" evidence="15">
    <location>
        <begin position="557"/>
        <end position="633"/>
    </location>
</feature>
<evidence type="ECO:0000256" key="12">
    <source>
        <dbReference type="PROSITE-ProRule" id="PRU00803"/>
    </source>
</evidence>
<dbReference type="PANTHER" id="PTHR23220:SF83">
    <property type="entry name" value="INTEGRIN ALPHA-PS3-RELATED"/>
    <property type="match status" value="1"/>
</dbReference>
<keyword evidence="4 14" id="KW-0732">Signal</keyword>
<dbReference type="Pfam" id="PF21520">
    <property type="entry name" value="ITGAX-like_Ig_3"/>
    <property type="match status" value="1"/>
</dbReference>
<dbReference type="InterPro" id="IPR013517">
    <property type="entry name" value="FG-GAP"/>
</dbReference>
<keyword evidence="10 13" id="KW-0675">Receptor</keyword>
<keyword evidence="18" id="KW-1185">Reference proteome</keyword>
<accession>A0A9P0KCE3</accession>
<dbReference type="Gene3D" id="2.130.10.130">
    <property type="entry name" value="Integrin alpha, N-terminal"/>
    <property type="match status" value="1"/>
</dbReference>
<evidence type="ECO:0000256" key="9">
    <source>
        <dbReference type="ARBA" id="ARBA00023136"/>
    </source>
</evidence>
<dbReference type="SUPFAM" id="SSF69179">
    <property type="entry name" value="Integrin domains"/>
    <property type="match status" value="2"/>
</dbReference>
<evidence type="ECO:0000259" key="15">
    <source>
        <dbReference type="Pfam" id="PF20805"/>
    </source>
</evidence>
<dbReference type="GO" id="GO:0007229">
    <property type="term" value="P:integrin-mediated signaling pathway"/>
    <property type="evidence" value="ECO:0007669"/>
    <property type="project" value="UniProtKB-KW"/>
</dbReference>
<dbReference type="OrthoDB" id="5573735at2759"/>
<evidence type="ECO:0000256" key="6">
    <source>
        <dbReference type="ARBA" id="ARBA00022889"/>
    </source>
</evidence>
<evidence type="ECO:0000256" key="10">
    <source>
        <dbReference type="ARBA" id="ARBA00023170"/>
    </source>
</evidence>
<dbReference type="AlphaFoldDB" id="A0A9P0KCE3"/>
<evidence type="ECO:0000256" key="11">
    <source>
        <dbReference type="ARBA" id="ARBA00023180"/>
    </source>
</evidence>
<evidence type="ECO:0000313" key="17">
    <source>
        <dbReference type="EMBL" id="CAH1972493.1"/>
    </source>
</evidence>
<dbReference type="SMART" id="SM00191">
    <property type="entry name" value="Int_alpha"/>
    <property type="match status" value="5"/>
</dbReference>
<gene>
    <name evidence="17" type="ORF">ACAOBT_LOCUS10036</name>
</gene>
<feature type="repeat" description="FG-GAP" evidence="12">
    <location>
        <begin position="24"/>
        <end position="79"/>
    </location>
</feature>
<dbReference type="PROSITE" id="PS51470">
    <property type="entry name" value="FG_GAP"/>
    <property type="match status" value="3"/>
</dbReference>
<feature type="transmembrane region" description="Helical" evidence="13">
    <location>
        <begin position="869"/>
        <end position="891"/>
    </location>
</feature>
<dbReference type="PANTHER" id="PTHR23220">
    <property type="entry name" value="INTEGRIN ALPHA"/>
    <property type="match status" value="1"/>
</dbReference>
<evidence type="ECO:0000259" key="16">
    <source>
        <dbReference type="Pfam" id="PF21520"/>
    </source>
</evidence>
<dbReference type="GO" id="GO:0009897">
    <property type="term" value="C:external side of plasma membrane"/>
    <property type="evidence" value="ECO:0007669"/>
    <property type="project" value="TreeGrafter"/>
</dbReference>
<dbReference type="Pfam" id="PF20805">
    <property type="entry name" value="Integrin_A_Ig_2"/>
    <property type="match status" value="1"/>
</dbReference>
<evidence type="ECO:0000256" key="4">
    <source>
        <dbReference type="ARBA" id="ARBA00022729"/>
    </source>
</evidence>
<keyword evidence="9 13" id="KW-0472">Membrane</keyword>
<dbReference type="InterPro" id="IPR013519">
    <property type="entry name" value="Int_alpha_beta-p"/>
</dbReference>
<dbReference type="Proteomes" id="UP001152888">
    <property type="component" value="Unassembled WGS sequence"/>
</dbReference>
<dbReference type="Gene3D" id="1.20.5.930">
    <property type="entry name" value="Bicelle-embedded integrin alpha(iib) transmembrane segment"/>
    <property type="match status" value="1"/>
</dbReference>
<dbReference type="InterPro" id="IPR048285">
    <property type="entry name" value="Integrin_alpha_Ig-like_2"/>
</dbReference>
<organism evidence="17 18">
    <name type="scientific">Acanthoscelides obtectus</name>
    <name type="common">Bean weevil</name>
    <name type="synonym">Bruchus obtectus</name>
    <dbReference type="NCBI Taxonomy" id="200917"/>
    <lineage>
        <taxon>Eukaryota</taxon>
        <taxon>Metazoa</taxon>
        <taxon>Ecdysozoa</taxon>
        <taxon>Arthropoda</taxon>
        <taxon>Hexapoda</taxon>
        <taxon>Insecta</taxon>
        <taxon>Pterygota</taxon>
        <taxon>Neoptera</taxon>
        <taxon>Endopterygota</taxon>
        <taxon>Coleoptera</taxon>
        <taxon>Polyphaga</taxon>
        <taxon>Cucujiformia</taxon>
        <taxon>Chrysomeloidea</taxon>
        <taxon>Chrysomelidae</taxon>
        <taxon>Bruchinae</taxon>
        <taxon>Bruchini</taxon>
        <taxon>Acanthoscelides</taxon>
    </lineage>
</organism>
<protein>
    <submittedName>
        <fullName evidence="17">Uncharacterized protein</fullName>
    </submittedName>
</protein>
<comment type="similarity">
    <text evidence="2 13">Belongs to the integrin alpha chain family.</text>
</comment>
<evidence type="ECO:0000256" key="8">
    <source>
        <dbReference type="ARBA" id="ARBA00023037"/>
    </source>
</evidence>
<feature type="repeat" description="FG-GAP" evidence="12">
    <location>
        <begin position="266"/>
        <end position="326"/>
    </location>
</feature>
<feature type="signal peptide" evidence="14">
    <location>
        <begin position="1"/>
        <end position="15"/>
    </location>
</feature>
<keyword evidence="7 13" id="KW-1133">Transmembrane helix</keyword>
<keyword evidence="8 13" id="KW-0401">Integrin</keyword>
<dbReference type="InterPro" id="IPR028994">
    <property type="entry name" value="Integrin_alpha_N"/>
</dbReference>
<feature type="domain" description="Integrin alpha-X-like third Ig-like" evidence="16">
    <location>
        <begin position="702"/>
        <end position="820"/>
    </location>
</feature>
<feature type="repeat" description="FG-GAP" evidence="12">
    <location>
        <begin position="327"/>
        <end position="382"/>
    </location>
</feature>
<proteinExistence type="inferred from homology"/>
<evidence type="ECO:0000256" key="7">
    <source>
        <dbReference type="ARBA" id="ARBA00022989"/>
    </source>
</evidence>
<dbReference type="GO" id="GO:0007157">
    <property type="term" value="P:heterophilic cell-cell adhesion via plasma membrane cell adhesion molecules"/>
    <property type="evidence" value="ECO:0007669"/>
    <property type="project" value="UniProtKB-ARBA"/>
</dbReference>
<dbReference type="EMBL" id="CAKOFQ010006799">
    <property type="protein sequence ID" value="CAH1972493.1"/>
    <property type="molecule type" value="Genomic_DNA"/>
</dbReference>
<evidence type="ECO:0000256" key="2">
    <source>
        <dbReference type="ARBA" id="ARBA00008054"/>
    </source>
</evidence>
<reference evidence="17" key="1">
    <citation type="submission" date="2022-03" db="EMBL/GenBank/DDBJ databases">
        <authorList>
            <person name="Sayadi A."/>
        </authorList>
    </citation>
    <scope>NUCLEOTIDE SEQUENCE</scope>
</reference>
<dbReference type="SUPFAM" id="SSF69318">
    <property type="entry name" value="Integrin alpha N-terminal domain"/>
    <property type="match status" value="1"/>
</dbReference>
<name>A0A9P0KCE3_ACAOB</name>
<evidence type="ECO:0000256" key="5">
    <source>
        <dbReference type="ARBA" id="ARBA00022737"/>
    </source>
</evidence>
<keyword evidence="11" id="KW-0325">Glycoprotein</keyword>
<dbReference type="PRINTS" id="PR01185">
    <property type="entry name" value="INTEGRINA"/>
</dbReference>